<protein>
    <submittedName>
        <fullName evidence="2">Uncharacterized protein</fullName>
    </submittedName>
</protein>
<dbReference type="EMBL" id="JAGTTL010000039">
    <property type="protein sequence ID" value="KAK6292163.1"/>
    <property type="molecule type" value="Genomic_DNA"/>
</dbReference>
<feature type="region of interest" description="Disordered" evidence="1">
    <location>
        <begin position="94"/>
        <end position="167"/>
    </location>
</feature>
<dbReference type="AlphaFoldDB" id="A0AAN8KIN5"/>
<proteinExistence type="predicted"/>
<keyword evidence="3" id="KW-1185">Reference proteome</keyword>
<sequence length="167" mass="18520">MVLESCLAKQSWVNKEYRRSPRVEDQRGRCVVAYPYHLGAACQDVQDPVSEGGGGNNESSHQKEKKGHVLPKKRQKVRQSQSVQVWREQVDLSIGETESEGIVEQESETDGAAEGVVEAESETPTEEPCASTSSGQIRYQQPREDTGAARDEHEHVLSSSAGRAWRL</sequence>
<dbReference type="Proteomes" id="UP001356427">
    <property type="component" value="Unassembled WGS sequence"/>
</dbReference>
<feature type="compositionally biased region" description="Basic residues" evidence="1">
    <location>
        <begin position="63"/>
        <end position="77"/>
    </location>
</feature>
<name>A0AAN8KIN5_9TELE</name>
<feature type="compositionally biased region" description="Polar residues" evidence="1">
    <location>
        <begin position="130"/>
        <end position="139"/>
    </location>
</feature>
<evidence type="ECO:0000313" key="2">
    <source>
        <dbReference type="EMBL" id="KAK6292163.1"/>
    </source>
</evidence>
<evidence type="ECO:0000313" key="3">
    <source>
        <dbReference type="Proteomes" id="UP001356427"/>
    </source>
</evidence>
<feature type="compositionally biased region" description="Acidic residues" evidence="1">
    <location>
        <begin position="97"/>
        <end position="125"/>
    </location>
</feature>
<gene>
    <name evidence="2" type="ORF">J4Q44_G00379480</name>
</gene>
<reference evidence="2 3" key="1">
    <citation type="submission" date="2021-04" db="EMBL/GenBank/DDBJ databases">
        <authorList>
            <person name="De Guttry C."/>
            <person name="Zahm M."/>
            <person name="Klopp C."/>
            <person name="Cabau C."/>
            <person name="Louis A."/>
            <person name="Berthelot C."/>
            <person name="Parey E."/>
            <person name="Roest Crollius H."/>
            <person name="Montfort J."/>
            <person name="Robinson-Rechavi M."/>
            <person name="Bucao C."/>
            <person name="Bouchez O."/>
            <person name="Gislard M."/>
            <person name="Lluch J."/>
            <person name="Milhes M."/>
            <person name="Lampietro C."/>
            <person name="Lopez Roques C."/>
            <person name="Donnadieu C."/>
            <person name="Braasch I."/>
            <person name="Desvignes T."/>
            <person name="Postlethwait J."/>
            <person name="Bobe J."/>
            <person name="Wedekind C."/>
            <person name="Guiguen Y."/>
        </authorList>
    </citation>
    <scope>NUCLEOTIDE SEQUENCE [LARGE SCALE GENOMIC DNA]</scope>
    <source>
        <strain evidence="2">Cs_M1</strain>
        <tissue evidence="2">Blood</tissue>
    </source>
</reference>
<comment type="caution">
    <text evidence="2">The sequence shown here is derived from an EMBL/GenBank/DDBJ whole genome shotgun (WGS) entry which is preliminary data.</text>
</comment>
<evidence type="ECO:0000256" key="1">
    <source>
        <dbReference type="SAM" id="MobiDB-lite"/>
    </source>
</evidence>
<accession>A0AAN8KIN5</accession>
<feature type="compositionally biased region" description="Basic and acidic residues" evidence="1">
    <location>
        <begin position="141"/>
        <end position="156"/>
    </location>
</feature>
<feature type="region of interest" description="Disordered" evidence="1">
    <location>
        <begin position="45"/>
        <end position="82"/>
    </location>
</feature>
<organism evidence="2 3">
    <name type="scientific">Coregonus suidteri</name>
    <dbReference type="NCBI Taxonomy" id="861788"/>
    <lineage>
        <taxon>Eukaryota</taxon>
        <taxon>Metazoa</taxon>
        <taxon>Chordata</taxon>
        <taxon>Craniata</taxon>
        <taxon>Vertebrata</taxon>
        <taxon>Euteleostomi</taxon>
        <taxon>Actinopterygii</taxon>
        <taxon>Neopterygii</taxon>
        <taxon>Teleostei</taxon>
        <taxon>Protacanthopterygii</taxon>
        <taxon>Salmoniformes</taxon>
        <taxon>Salmonidae</taxon>
        <taxon>Coregoninae</taxon>
        <taxon>Coregonus</taxon>
    </lineage>
</organism>